<organism evidence="2 3">
    <name type="scientific">Globicatella sulfidifaciens DSM 15739</name>
    <dbReference type="NCBI Taxonomy" id="1121925"/>
    <lineage>
        <taxon>Bacteria</taxon>
        <taxon>Bacillati</taxon>
        <taxon>Bacillota</taxon>
        <taxon>Bacilli</taxon>
        <taxon>Lactobacillales</taxon>
        <taxon>Aerococcaceae</taxon>
        <taxon>Globicatella</taxon>
    </lineage>
</organism>
<dbReference type="STRING" id="1121925.SAMN02746011_01013"/>
<protein>
    <submittedName>
        <fullName evidence="2">Uncharacterized protein</fullName>
    </submittedName>
</protein>
<dbReference type="AlphaFoldDB" id="A0A1T4LA15"/>
<dbReference type="Proteomes" id="UP000189941">
    <property type="component" value="Unassembled WGS sequence"/>
</dbReference>
<dbReference type="EMBL" id="FUWO01000007">
    <property type="protein sequence ID" value="SJZ51536.1"/>
    <property type="molecule type" value="Genomic_DNA"/>
</dbReference>
<keyword evidence="1" id="KW-0175">Coiled coil</keyword>
<name>A0A1T4LA15_9LACT</name>
<feature type="coiled-coil region" evidence="1">
    <location>
        <begin position="7"/>
        <end position="34"/>
    </location>
</feature>
<evidence type="ECO:0000256" key="1">
    <source>
        <dbReference type="SAM" id="Coils"/>
    </source>
</evidence>
<accession>A0A1T4LA15</accession>
<reference evidence="3" key="1">
    <citation type="submission" date="2017-02" db="EMBL/GenBank/DDBJ databases">
        <authorList>
            <person name="Varghese N."/>
            <person name="Submissions S."/>
        </authorList>
    </citation>
    <scope>NUCLEOTIDE SEQUENCE [LARGE SCALE GENOMIC DNA]</scope>
    <source>
        <strain evidence="3">DSM 15739</strain>
    </source>
</reference>
<evidence type="ECO:0000313" key="3">
    <source>
        <dbReference type="Proteomes" id="UP000189941"/>
    </source>
</evidence>
<evidence type="ECO:0000313" key="2">
    <source>
        <dbReference type="EMBL" id="SJZ51536.1"/>
    </source>
</evidence>
<proteinExistence type="predicted"/>
<keyword evidence="3" id="KW-1185">Reference proteome</keyword>
<dbReference type="RefSeq" id="WP_078755780.1">
    <property type="nucleotide sequence ID" value="NZ_FUWO01000007.1"/>
</dbReference>
<gene>
    <name evidence="2" type="ORF">SAMN02746011_01013</name>
</gene>
<sequence>MEKEIKLEEVHKELKELRKEMVKLNKRIDLESNKLYNVIDNVEFQLINKIEENHMDLEFQIASVL</sequence>